<sequence length="59" mass="6436">SSPSGDVRPLVFANIPAGNCSVRSKHERSNCSGRFRRFEEFILGEFVGLVLTGDGGDFF</sequence>
<protein>
    <submittedName>
        <fullName evidence="1">Uncharacterized protein</fullName>
    </submittedName>
</protein>
<proteinExistence type="predicted"/>
<dbReference type="Proteomes" id="UP000681967">
    <property type="component" value="Unassembled WGS sequence"/>
</dbReference>
<comment type="caution">
    <text evidence="1">The sequence shown here is derived from an EMBL/GenBank/DDBJ whole genome shotgun (WGS) entry which is preliminary data.</text>
</comment>
<dbReference type="AlphaFoldDB" id="A0A8S3ALK9"/>
<feature type="non-terminal residue" evidence="1">
    <location>
        <position position="1"/>
    </location>
</feature>
<evidence type="ECO:0000313" key="2">
    <source>
        <dbReference type="Proteomes" id="UP000681967"/>
    </source>
</evidence>
<evidence type="ECO:0000313" key="1">
    <source>
        <dbReference type="EMBL" id="CAF4729854.1"/>
    </source>
</evidence>
<organism evidence="1 2">
    <name type="scientific">Rotaria magnacalcarata</name>
    <dbReference type="NCBI Taxonomy" id="392030"/>
    <lineage>
        <taxon>Eukaryota</taxon>
        <taxon>Metazoa</taxon>
        <taxon>Spiralia</taxon>
        <taxon>Gnathifera</taxon>
        <taxon>Rotifera</taxon>
        <taxon>Eurotatoria</taxon>
        <taxon>Bdelloidea</taxon>
        <taxon>Philodinida</taxon>
        <taxon>Philodinidae</taxon>
        <taxon>Rotaria</taxon>
    </lineage>
</organism>
<gene>
    <name evidence="1" type="ORF">BYL167_LOCUS45225</name>
</gene>
<accession>A0A8S3ALK9</accession>
<reference evidence="1" key="1">
    <citation type="submission" date="2021-02" db="EMBL/GenBank/DDBJ databases">
        <authorList>
            <person name="Nowell W R."/>
        </authorList>
    </citation>
    <scope>NUCLEOTIDE SEQUENCE</scope>
</reference>
<dbReference type="EMBL" id="CAJOBH010124813">
    <property type="protein sequence ID" value="CAF4729854.1"/>
    <property type="molecule type" value="Genomic_DNA"/>
</dbReference>
<name>A0A8S3ALK9_9BILA</name>